<dbReference type="Proteomes" id="UP000644699">
    <property type="component" value="Unassembled WGS sequence"/>
</dbReference>
<dbReference type="PROSITE" id="PS00389">
    <property type="entry name" value="ATPASE_DELTA"/>
    <property type="match status" value="1"/>
</dbReference>
<comment type="subcellular location">
    <subcellularLocation>
        <location evidence="8">Cell membrane</location>
        <topology evidence="8">Peripheral membrane protein</topology>
    </subcellularLocation>
    <subcellularLocation>
        <location evidence="1">Membrane</location>
    </subcellularLocation>
</comment>
<evidence type="ECO:0000256" key="8">
    <source>
        <dbReference type="HAMAP-Rule" id="MF_01416"/>
    </source>
</evidence>
<keyword evidence="6 8" id="KW-0139">CF(1)</keyword>
<comment type="similarity">
    <text evidence="8">Belongs to the ATPase delta chain family.</text>
</comment>
<sequence length="227" mass="24909">MPLGRDGRRRDVRWEDQQTIQALGSRTLPDARTQQEEKRVSVATSSSPVSGVAERYALSLFELARDEGQIDSVESELTQFGRAIDENSELKAFVESPLFSAEDQVAAVSAIVESSRPSPLTGNFLKVVAANRRLFALPGMIRGFQQMAAAHRGEVEAEVTSAQPLDDNQRRELGETLGAYAKKTVTMRETVDPAILGGLIVKIGSRQIDTSLRTKLNSLKLALKEVR</sequence>
<dbReference type="NCBIfam" id="NF004402">
    <property type="entry name" value="PRK05758.2-2"/>
    <property type="match status" value="1"/>
</dbReference>
<evidence type="ECO:0000256" key="4">
    <source>
        <dbReference type="ARBA" id="ARBA00023065"/>
    </source>
</evidence>
<gene>
    <name evidence="8 10" type="primary">atpH</name>
    <name evidence="10" type="ORF">GCM10011390_14980</name>
</gene>
<dbReference type="GO" id="GO:0045259">
    <property type="term" value="C:proton-transporting ATP synthase complex"/>
    <property type="evidence" value="ECO:0007669"/>
    <property type="project" value="UniProtKB-KW"/>
</dbReference>
<dbReference type="EMBL" id="BMIQ01000002">
    <property type="protein sequence ID" value="GGD97228.1"/>
    <property type="molecule type" value="Genomic_DNA"/>
</dbReference>
<reference evidence="10" key="2">
    <citation type="submission" date="2020-09" db="EMBL/GenBank/DDBJ databases">
        <authorList>
            <person name="Sun Q."/>
            <person name="Zhou Y."/>
        </authorList>
    </citation>
    <scope>NUCLEOTIDE SEQUENCE</scope>
    <source>
        <strain evidence="10">CGMCC 1.15367</strain>
    </source>
</reference>
<evidence type="ECO:0000313" key="10">
    <source>
        <dbReference type="EMBL" id="GGD97228.1"/>
    </source>
</evidence>
<keyword evidence="3 8" id="KW-0375">Hydrogen ion transport</keyword>
<name>A0A916ZGX6_9HYPH</name>
<dbReference type="GO" id="GO:0046933">
    <property type="term" value="F:proton-transporting ATP synthase activity, rotational mechanism"/>
    <property type="evidence" value="ECO:0007669"/>
    <property type="project" value="UniProtKB-UniRule"/>
</dbReference>
<dbReference type="Pfam" id="PF00213">
    <property type="entry name" value="OSCP"/>
    <property type="match status" value="1"/>
</dbReference>
<keyword evidence="2 8" id="KW-0813">Transport</keyword>
<evidence type="ECO:0000313" key="11">
    <source>
        <dbReference type="Proteomes" id="UP000644699"/>
    </source>
</evidence>
<dbReference type="InterPro" id="IPR026015">
    <property type="entry name" value="ATP_synth_OSCP/delta_N_sf"/>
</dbReference>
<comment type="function">
    <text evidence="8">F(1)F(0) ATP synthase produces ATP from ADP in the presence of a proton or sodium gradient. F-type ATPases consist of two structural domains, F(1) containing the extramembraneous catalytic core and F(0) containing the membrane proton channel, linked together by a central stalk and a peripheral stalk. During catalysis, ATP synthesis in the catalytic domain of F(1) is coupled via a rotary mechanism of the central stalk subunits to proton translocation.</text>
</comment>
<protein>
    <recommendedName>
        <fullName evidence="8">ATP synthase subunit delta</fullName>
    </recommendedName>
    <alternativeName>
        <fullName evidence="8">ATP synthase F(1) sector subunit delta</fullName>
    </alternativeName>
    <alternativeName>
        <fullName evidence="8">F-type ATPase subunit delta</fullName>
        <shortName evidence="8">F-ATPase subunit delta</shortName>
    </alternativeName>
</protein>
<feature type="region of interest" description="Disordered" evidence="9">
    <location>
        <begin position="1"/>
        <end position="45"/>
    </location>
</feature>
<comment type="function">
    <text evidence="8">This protein is part of the stalk that links CF(0) to CF(1). It either transmits conformational changes from CF(0) to CF(1) or is implicated in proton conduction.</text>
</comment>
<evidence type="ECO:0000256" key="7">
    <source>
        <dbReference type="ARBA" id="ARBA00023310"/>
    </source>
</evidence>
<dbReference type="PRINTS" id="PR00125">
    <property type="entry name" value="ATPASEDELTA"/>
</dbReference>
<dbReference type="HAMAP" id="MF_01416">
    <property type="entry name" value="ATP_synth_delta_bact"/>
    <property type="match status" value="1"/>
</dbReference>
<accession>A0A916ZGX6</accession>
<dbReference type="NCBIfam" id="NF004406">
    <property type="entry name" value="PRK05758.3-2"/>
    <property type="match status" value="1"/>
</dbReference>
<dbReference type="AlphaFoldDB" id="A0A916ZGX6"/>
<evidence type="ECO:0000256" key="2">
    <source>
        <dbReference type="ARBA" id="ARBA00022448"/>
    </source>
</evidence>
<keyword evidence="4 8" id="KW-0406">Ion transport</keyword>
<dbReference type="InterPro" id="IPR000711">
    <property type="entry name" value="ATPase_OSCP/dsu"/>
</dbReference>
<keyword evidence="5 8" id="KW-0472">Membrane</keyword>
<comment type="caution">
    <text evidence="10">The sequence shown here is derived from an EMBL/GenBank/DDBJ whole genome shotgun (WGS) entry which is preliminary data.</text>
</comment>
<keyword evidence="7 8" id="KW-0066">ATP synthesis</keyword>
<organism evidence="10 11">
    <name type="scientific">Aureimonas endophytica</name>
    <dbReference type="NCBI Taxonomy" id="2027858"/>
    <lineage>
        <taxon>Bacteria</taxon>
        <taxon>Pseudomonadati</taxon>
        <taxon>Pseudomonadota</taxon>
        <taxon>Alphaproteobacteria</taxon>
        <taxon>Hyphomicrobiales</taxon>
        <taxon>Aurantimonadaceae</taxon>
        <taxon>Aureimonas</taxon>
    </lineage>
</organism>
<feature type="compositionally biased region" description="Basic and acidic residues" evidence="9">
    <location>
        <begin position="1"/>
        <end position="16"/>
    </location>
</feature>
<keyword evidence="11" id="KW-1185">Reference proteome</keyword>
<evidence type="ECO:0000256" key="6">
    <source>
        <dbReference type="ARBA" id="ARBA00023196"/>
    </source>
</evidence>
<dbReference type="GO" id="GO:0005886">
    <property type="term" value="C:plasma membrane"/>
    <property type="evidence" value="ECO:0007669"/>
    <property type="project" value="UniProtKB-SubCell"/>
</dbReference>
<proteinExistence type="inferred from homology"/>
<dbReference type="InterPro" id="IPR020781">
    <property type="entry name" value="ATPase_OSCP/d_CS"/>
</dbReference>
<keyword evidence="8" id="KW-1003">Cell membrane</keyword>
<evidence type="ECO:0000256" key="1">
    <source>
        <dbReference type="ARBA" id="ARBA00004370"/>
    </source>
</evidence>
<dbReference type="SUPFAM" id="SSF47928">
    <property type="entry name" value="N-terminal domain of the delta subunit of the F1F0-ATP synthase"/>
    <property type="match status" value="1"/>
</dbReference>
<evidence type="ECO:0000256" key="9">
    <source>
        <dbReference type="SAM" id="MobiDB-lite"/>
    </source>
</evidence>
<reference evidence="10" key="1">
    <citation type="journal article" date="2014" name="Int. J. Syst. Evol. Microbiol.">
        <title>Complete genome sequence of Corynebacterium casei LMG S-19264T (=DSM 44701T), isolated from a smear-ripened cheese.</title>
        <authorList>
            <consortium name="US DOE Joint Genome Institute (JGI-PGF)"/>
            <person name="Walter F."/>
            <person name="Albersmeier A."/>
            <person name="Kalinowski J."/>
            <person name="Ruckert C."/>
        </authorList>
    </citation>
    <scope>NUCLEOTIDE SEQUENCE</scope>
    <source>
        <strain evidence="10">CGMCC 1.15367</strain>
    </source>
</reference>
<evidence type="ECO:0000256" key="5">
    <source>
        <dbReference type="ARBA" id="ARBA00023136"/>
    </source>
</evidence>
<dbReference type="Gene3D" id="1.10.520.20">
    <property type="entry name" value="N-terminal domain of the delta subunit of the F1F0-ATP synthase"/>
    <property type="match status" value="1"/>
</dbReference>
<evidence type="ECO:0000256" key="3">
    <source>
        <dbReference type="ARBA" id="ARBA00022781"/>
    </source>
</evidence>
<dbReference type="PANTHER" id="PTHR11910">
    <property type="entry name" value="ATP SYNTHASE DELTA CHAIN"/>
    <property type="match status" value="1"/>
</dbReference>
<dbReference type="NCBIfam" id="TIGR01145">
    <property type="entry name" value="ATP_synt_delta"/>
    <property type="match status" value="1"/>
</dbReference>